<dbReference type="Proteomes" id="UP001160483">
    <property type="component" value="Unassembled WGS sequence"/>
</dbReference>
<protein>
    <submittedName>
        <fullName evidence="1">Uncharacterized protein</fullName>
    </submittedName>
</protein>
<accession>A0AAU9L047</accession>
<dbReference type="AlphaFoldDB" id="A0AAU9L047"/>
<reference evidence="1" key="1">
    <citation type="submission" date="2021-11" db="EMBL/GenBank/DDBJ databases">
        <authorList>
            <person name="Islam A."/>
            <person name="Islam S."/>
            <person name="Flora M.S."/>
            <person name="Rahman M."/>
            <person name="Ziaur R.M."/>
            <person name="Epstein J.H."/>
            <person name="Hassan M."/>
            <person name="Klassen M."/>
            <person name="Woodard K."/>
            <person name="Webb A."/>
            <person name="Webby R.J."/>
            <person name="El Zowalaty M.E."/>
        </authorList>
    </citation>
    <scope>NUCLEOTIDE SEQUENCE</scope>
    <source>
        <strain evidence="1">Pbs3</strain>
    </source>
</reference>
<organism evidence="1 2">
    <name type="scientific">Peronospora belbahrii</name>
    <dbReference type="NCBI Taxonomy" id="622444"/>
    <lineage>
        <taxon>Eukaryota</taxon>
        <taxon>Sar</taxon>
        <taxon>Stramenopiles</taxon>
        <taxon>Oomycota</taxon>
        <taxon>Peronosporomycetes</taxon>
        <taxon>Peronosporales</taxon>
        <taxon>Peronosporaceae</taxon>
        <taxon>Peronospora</taxon>
    </lineage>
</organism>
<name>A0AAU9L047_9STRA</name>
<evidence type="ECO:0000313" key="2">
    <source>
        <dbReference type="Proteomes" id="UP001160483"/>
    </source>
</evidence>
<sequence length="158" mass="16895">MEPGSELGSSLVSSRRRTAPLVPVELRLVIVPVMRPTHNVCQGDVEAVRSRASRVSSMDEIGYNGDGSVADDVRDALDDALCNDVAANFALFGRFDTQWIVHAQVDDLSFSGTAGGRSYNLNGASLRGPKSALVTRCLGNRFSAQISVFLPAIDMAPQ</sequence>
<proteinExistence type="predicted"/>
<dbReference type="EMBL" id="CAKKTJ010000212">
    <property type="protein sequence ID" value="CAH0478079.1"/>
    <property type="molecule type" value="Genomic_DNA"/>
</dbReference>
<evidence type="ECO:0000313" key="1">
    <source>
        <dbReference type="EMBL" id="CAH0478079.1"/>
    </source>
</evidence>
<comment type="caution">
    <text evidence="1">The sequence shown here is derived from an EMBL/GenBank/DDBJ whole genome shotgun (WGS) entry which is preliminary data.</text>
</comment>
<gene>
    <name evidence="1" type="ORF">PBS003_LOCUS4795</name>
</gene>